<sequence>MGGSETEYYGIAIWILSLIRKKATKEDVKAEINRIVDEMYQKFGGEE</sequence>
<evidence type="ECO:0000313" key="1">
    <source>
        <dbReference type="EMBL" id="GIO36227.1"/>
    </source>
</evidence>
<accession>A0A919XNE3</accession>
<comment type="caution">
    <text evidence="1">The sequence shown here is derived from an EMBL/GenBank/DDBJ whole genome shotgun (WGS) entry which is preliminary data.</text>
</comment>
<evidence type="ECO:0000313" key="2">
    <source>
        <dbReference type="Proteomes" id="UP000681162"/>
    </source>
</evidence>
<proteinExistence type="predicted"/>
<protein>
    <submittedName>
        <fullName evidence="1">Uncharacterized protein</fullName>
    </submittedName>
</protein>
<reference evidence="1 2" key="1">
    <citation type="submission" date="2021-03" db="EMBL/GenBank/DDBJ databases">
        <title>Antimicrobial resistance genes in bacteria isolated from Japanese honey, and their potential for conferring macrolide and lincosamide resistance in the American foulbrood pathogen Paenibacillus larvae.</title>
        <authorList>
            <person name="Okamoto M."/>
            <person name="Kumagai M."/>
            <person name="Kanamori H."/>
            <person name="Takamatsu D."/>
        </authorList>
    </citation>
    <scope>NUCLEOTIDE SEQUENCE [LARGE SCALE GENOMIC DNA]</scope>
    <source>
        <strain evidence="1 2">J41TS12</strain>
    </source>
</reference>
<dbReference type="EMBL" id="BORR01000003">
    <property type="protein sequence ID" value="GIO36227.1"/>
    <property type="molecule type" value="Genomic_DNA"/>
</dbReference>
<name>A0A919XNE3_9BACL</name>
<dbReference type="Proteomes" id="UP000681162">
    <property type="component" value="Unassembled WGS sequence"/>
</dbReference>
<dbReference type="RefSeq" id="WP_212938578.1">
    <property type="nucleotide sequence ID" value="NZ_BORR01000003.1"/>
</dbReference>
<dbReference type="AlphaFoldDB" id="A0A919XNE3"/>
<keyword evidence="2" id="KW-1185">Reference proteome</keyword>
<organism evidence="1 2">
    <name type="scientific">Paenibacillus antibioticophila</name>
    <dbReference type="NCBI Taxonomy" id="1274374"/>
    <lineage>
        <taxon>Bacteria</taxon>
        <taxon>Bacillati</taxon>
        <taxon>Bacillota</taxon>
        <taxon>Bacilli</taxon>
        <taxon>Bacillales</taxon>
        <taxon>Paenibacillaceae</taxon>
        <taxon>Paenibacillus</taxon>
    </lineage>
</organism>
<gene>
    <name evidence="1" type="ORF">J41TS12_10880</name>
</gene>